<reference evidence="1 2" key="1">
    <citation type="journal article" date="2019" name="Commun. Biol.">
        <title>The bagworm genome reveals a unique fibroin gene that provides high tensile strength.</title>
        <authorList>
            <person name="Kono N."/>
            <person name="Nakamura H."/>
            <person name="Ohtoshi R."/>
            <person name="Tomita M."/>
            <person name="Numata K."/>
            <person name="Arakawa K."/>
        </authorList>
    </citation>
    <scope>NUCLEOTIDE SEQUENCE [LARGE SCALE GENOMIC DNA]</scope>
</reference>
<comment type="caution">
    <text evidence="1">The sequence shown here is derived from an EMBL/GenBank/DDBJ whole genome shotgun (WGS) entry which is preliminary data.</text>
</comment>
<dbReference type="EMBL" id="BGZK01000860">
    <property type="protein sequence ID" value="GBP63139.1"/>
    <property type="molecule type" value="Genomic_DNA"/>
</dbReference>
<proteinExistence type="predicted"/>
<evidence type="ECO:0000313" key="2">
    <source>
        <dbReference type="Proteomes" id="UP000299102"/>
    </source>
</evidence>
<protein>
    <submittedName>
        <fullName evidence="1">Uncharacterized protein</fullName>
    </submittedName>
</protein>
<sequence length="87" mass="9530">MYLNLKVTDDKHFRLYNKTQRSKVSDLRGQHDSRVICLEKNLSNNSVVHMSGAADTGTLFNHSYAGIVESSAAVPAPTVRCPTGIVP</sequence>
<dbReference type="Proteomes" id="UP000299102">
    <property type="component" value="Unassembled WGS sequence"/>
</dbReference>
<keyword evidence="2" id="KW-1185">Reference proteome</keyword>
<gene>
    <name evidence="1" type="ORF">EVAR_50070_1</name>
</gene>
<name>A0A4C1XLH1_EUMVA</name>
<dbReference type="AlphaFoldDB" id="A0A4C1XLH1"/>
<organism evidence="1 2">
    <name type="scientific">Eumeta variegata</name>
    <name type="common">Bagworm moth</name>
    <name type="synonym">Eumeta japonica</name>
    <dbReference type="NCBI Taxonomy" id="151549"/>
    <lineage>
        <taxon>Eukaryota</taxon>
        <taxon>Metazoa</taxon>
        <taxon>Ecdysozoa</taxon>
        <taxon>Arthropoda</taxon>
        <taxon>Hexapoda</taxon>
        <taxon>Insecta</taxon>
        <taxon>Pterygota</taxon>
        <taxon>Neoptera</taxon>
        <taxon>Endopterygota</taxon>
        <taxon>Lepidoptera</taxon>
        <taxon>Glossata</taxon>
        <taxon>Ditrysia</taxon>
        <taxon>Tineoidea</taxon>
        <taxon>Psychidae</taxon>
        <taxon>Oiketicinae</taxon>
        <taxon>Eumeta</taxon>
    </lineage>
</organism>
<evidence type="ECO:0000313" key="1">
    <source>
        <dbReference type="EMBL" id="GBP63139.1"/>
    </source>
</evidence>
<accession>A0A4C1XLH1</accession>